<dbReference type="AlphaFoldDB" id="A0A8R1TT81"/>
<keyword evidence="2" id="KW-1185">Reference proteome</keyword>
<reference evidence="1" key="2">
    <citation type="submission" date="2022-06" db="UniProtKB">
        <authorList>
            <consortium name="EnsemblMetazoa"/>
        </authorList>
    </citation>
    <scope>IDENTIFICATION</scope>
</reference>
<proteinExistence type="predicted"/>
<dbReference type="EnsemblMetazoa" id="OVOC4631.1">
    <property type="protein sequence ID" value="OVOC4631.1"/>
    <property type="gene ID" value="WBGene00241440"/>
</dbReference>
<protein>
    <submittedName>
        <fullName evidence="1">Uncharacterized protein</fullName>
    </submittedName>
</protein>
<name>A0A8R1TT81_ONCVO</name>
<accession>A0A8R1TT81</accession>
<dbReference type="Proteomes" id="UP000024404">
    <property type="component" value="Unassembled WGS sequence"/>
</dbReference>
<evidence type="ECO:0000313" key="1">
    <source>
        <dbReference type="EnsemblMetazoa" id="OVOC4631.1"/>
    </source>
</evidence>
<evidence type="ECO:0000313" key="2">
    <source>
        <dbReference type="Proteomes" id="UP000024404"/>
    </source>
</evidence>
<reference evidence="2" key="1">
    <citation type="submission" date="2013-10" db="EMBL/GenBank/DDBJ databases">
        <title>Genome sequencing of Onchocerca volvulus.</title>
        <authorList>
            <person name="Cotton J."/>
            <person name="Tsai J."/>
            <person name="Stanley E."/>
            <person name="Tracey A."/>
            <person name="Holroyd N."/>
            <person name="Lustigman S."/>
            <person name="Berriman M."/>
        </authorList>
    </citation>
    <scope>NUCLEOTIDE SEQUENCE</scope>
</reference>
<sequence length="96" mass="10956">MIRQAFLIFFISDHSIKLHIDKGSGLKITSLLAQKRIGSSECFPECSFSLTILSTYLQVTVCKSVEILNNRGAYQSISNSIPVFHYEFDVHRRVFI</sequence>
<dbReference type="EMBL" id="CMVM020000142">
    <property type="status" value="NOT_ANNOTATED_CDS"/>
    <property type="molecule type" value="Genomic_DNA"/>
</dbReference>
<organism evidence="1 2">
    <name type="scientific">Onchocerca volvulus</name>
    <dbReference type="NCBI Taxonomy" id="6282"/>
    <lineage>
        <taxon>Eukaryota</taxon>
        <taxon>Metazoa</taxon>
        <taxon>Ecdysozoa</taxon>
        <taxon>Nematoda</taxon>
        <taxon>Chromadorea</taxon>
        <taxon>Rhabditida</taxon>
        <taxon>Spirurina</taxon>
        <taxon>Spiruromorpha</taxon>
        <taxon>Filarioidea</taxon>
        <taxon>Onchocercidae</taxon>
        <taxon>Onchocerca</taxon>
    </lineage>
</organism>